<gene>
    <name evidence="1" type="ORF">V6624_17435</name>
</gene>
<dbReference type="RefSeq" id="WP_338839533.1">
    <property type="nucleotide sequence ID" value="NZ_CP147988.1"/>
</dbReference>
<name>A0ABZ2Q3Y7_9FLAO</name>
<organism evidence="1 2">
    <name type="scientific">Flavobacterium ginsenosidimutans</name>
    <dbReference type="NCBI Taxonomy" id="687844"/>
    <lineage>
        <taxon>Bacteria</taxon>
        <taxon>Pseudomonadati</taxon>
        <taxon>Bacteroidota</taxon>
        <taxon>Flavobacteriia</taxon>
        <taxon>Flavobacteriales</taxon>
        <taxon>Flavobacteriaceae</taxon>
        <taxon>Flavobacterium</taxon>
    </lineage>
</organism>
<proteinExistence type="predicted"/>
<reference evidence="1 2" key="1">
    <citation type="submission" date="2024-02" db="EMBL/GenBank/DDBJ databases">
        <title>complete genome of Flavobacterium ginsenosidimutans Str. YTB16.</title>
        <authorList>
            <person name="Wang Q."/>
        </authorList>
    </citation>
    <scope>NUCLEOTIDE SEQUENCE [LARGE SCALE GENOMIC DNA]</scope>
    <source>
        <strain evidence="1 2">YTB16</strain>
    </source>
</reference>
<evidence type="ECO:0000313" key="1">
    <source>
        <dbReference type="EMBL" id="WXK48807.1"/>
    </source>
</evidence>
<evidence type="ECO:0008006" key="3">
    <source>
        <dbReference type="Google" id="ProtNLM"/>
    </source>
</evidence>
<protein>
    <recommendedName>
        <fullName evidence="3">Lipoprotein</fullName>
    </recommendedName>
</protein>
<dbReference type="Proteomes" id="UP001447857">
    <property type="component" value="Chromosome"/>
</dbReference>
<evidence type="ECO:0000313" key="2">
    <source>
        <dbReference type="Proteomes" id="UP001447857"/>
    </source>
</evidence>
<keyword evidence="2" id="KW-1185">Reference proteome</keyword>
<dbReference type="EMBL" id="CP147988">
    <property type="protein sequence ID" value="WXK48807.1"/>
    <property type="molecule type" value="Genomic_DNA"/>
</dbReference>
<accession>A0ABZ2Q3Y7</accession>
<sequence>MKTHTIMILLFLFYFFCLTGCENKKKTYEHQMDDIRIDKIVINYQDLDVETPMRIDCEDFDSYFNNSIKTRVINDFEVTNKLVNYINEAKENNKKVPQIDVRFKMIITYSDGTIKEFCGNDFAIEVDKSNYQIDINFLNYIKSIIK</sequence>